<dbReference type="EMBL" id="FZNS01000003">
    <property type="protein sequence ID" value="SNR52233.1"/>
    <property type="molecule type" value="Genomic_DNA"/>
</dbReference>
<evidence type="ECO:0000256" key="1">
    <source>
        <dbReference type="SAM" id="SignalP"/>
    </source>
</evidence>
<feature type="chain" id="PRO_5011969243" description="TonB protein C-terminal" evidence="1">
    <location>
        <begin position="25"/>
        <end position="153"/>
    </location>
</feature>
<dbReference type="Proteomes" id="UP000198310">
    <property type="component" value="Unassembled WGS sequence"/>
</dbReference>
<feature type="signal peptide" evidence="1">
    <location>
        <begin position="1"/>
        <end position="24"/>
    </location>
</feature>
<dbReference type="RefSeq" id="WP_089332350.1">
    <property type="nucleotide sequence ID" value="NZ_FZNS01000003.1"/>
</dbReference>
<keyword evidence="1" id="KW-0732">Signal</keyword>
<proteinExistence type="predicted"/>
<protein>
    <recommendedName>
        <fullName evidence="4">TonB protein C-terminal</fullName>
    </recommendedName>
</protein>
<name>A0A238X0R6_9BACT</name>
<keyword evidence="3" id="KW-1185">Reference proteome</keyword>
<organism evidence="2 3">
    <name type="scientific">Hymenobacter mucosus</name>
    <dbReference type="NCBI Taxonomy" id="1411120"/>
    <lineage>
        <taxon>Bacteria</taxon>
        <taxon>Pseudomonadati</taxon>
        <taxon>Bacteroidota</taxon>
        <taxon>Cytophagia</taxon>
        <taxon>Cytophagales</taxon>
        <taxon>Hymenobacteraceae</taxon>
        <taxon>Hymenobacter</taxon>
    </lineage>
</organism>
<accession>A0A238X0R6</accession>
<evidence type="ECO:0000313" key="3">
    <source>
        <dbReference type="Proteomes" id="UP000198310"/>
    </source>
</evidence>
<reference evidence="3" key="1">
    <citation type="submission" date="2017-06" db="EMBL/GenBank/DDBJ databases">
        <authorList>
            <person name="Varghese N."/>
            <person name="Submissions S."/>
        </authorList>
    </citation>
    <scope>NUCLEOTIDE SEQUENCE [LARGE SCALE GENOMIC DNA]</scope>
    <source>
        <strain evidence="3">DSM 28041</strain>
    </source>
</reference>
<dbReference type="Gene3D" id="3.30.1150.10">
    <property type="match status" value="1"/>
</dbReference>
<dbReference type="AlphaFoldDB" id="A0A238X0R6"/>
<gene>
    <name evidence="2" type="ORF">SAMN06269173_103332</name>
</gene>
<sequence length="153" mass="16095">MPFLLAKPLSLSLGLFFTSLAATAQSSPTPVPMPNAVSVNQNGPNKLDGRTFYTYVEKMPVYSNGGREGLQAFISSHVRGAAGGSDAYISFIIDQDGNVRRPALGPNPAETEAAVDPALATAFASIESFTPGYQNGKPVDVKLTLPIAKPVKK</sequence>
<evidence type="ECO:0000313" key="2">
    <source>
        <dbReference type="EMBL" id="SNR52233.1"/>
    </source>
</evidence>
<evidence type="ECO:0008006" key="4">
    <source>
        <dbReference type="Google" id="ProtNLM"/>
    </source>
</evidence>